<dbReference type="EMBL" id="CP006911">
    <property type="protein sequence ID" value="ALE02656.1"/>
    <property type="molecule type" value="Genomic_DNA"/>
</dbReference>
<feature type="chain" id="PRO_5005797595" evidence="1">
    <location>
        <begin position="24"/>
        <end position="177"/>
    </location>
</feature>
<organism evidence="2 3">
    <name type="scientific">Candidatus Pseudothioglobus singularis PS1</name>
    <dbReference type="NCBI Taxonomy" id="1125411"/>
    <lineage>
        <taxon>Bacteria</taxon>
        <taxon>Pseudomonadati</taxon>
        <taxon>Pseudomonadota</taxon>
        <taxon>Gammaproteobacteria</taxon>
        <taxon>Candidatus Pseudothioglobaceae</taxon>
        <taxon>Candidatus Pseudothioglobus</taxon>
    </lineage>
</organism>
<name>A0A0M4LGW0_9GAMM</name>
<dbReference type="STRING" id="1125411.W908_03265"/>
<evidence type="ECO:0000313" key="3">
    <source>
        <dbReference type="Proteomes" id="UP000068905"/>
    </source>
</evidence>
<keyword evidence="1" id="KW-0732">Signal</keyword>
<gene>
    <name evidence="2" type="ORF">W908_03265</name>
</gene>
<protein>
    <submittedName>
        <fullName evidence="2">Uncharacterized protein</fullName>
    </submittedName>
</protein>
<reference evidence="2 3" key="1">
    <citation type="journal article" date="2015" name="Genome Announc.">
        <title>Genome Sequence of 'Candidatus Thioglobus singularis' Strain PS1, a Mixotroph from the SUP05 Clade of Marine Gammaproteobacteria.</title>
        <authorList>
            <person name="Marshall K.T."/>
            <person name="Morris R.M."/>
        </authorList>
    </citation>
    <scope>NUCLEOTIDE SEQUENCE [LARGE SCALE GENOMIC DNA]</scope>
    <source>
        <strain evidence="2 3">PS1</strain>
    </source>
</reference>
<sequence>MSKNKILIFTLLLQLLFVGSVQAKCDFKSFKFGDSYKSTVSKLKIDSEFVEPEIKGASQQFLFAPGEEVCKSEKAFQGVPIHFVFLYNKLVQIELMRVSESPSLITWAESIYGVKENKPNSFYDEFPIARWSWENSKAVIAYSVESVASDVVESVIIQSLNHQQSYEKFAIEQEGGN</sequence>
<dbReference type="Proteomes" id="UP000068905">
    <property type="component" value="Chromosome"/>
</dbReference>
<evidence type="ECO:0000313" key="2">
    <source>
        <dbReference type="EMBL" id="ALE02656.1"/>
    </source>
</evidence>
<dbReference type="AlphaFoldDB" id="A0A0M4LGW0"/>
<dbReference type="KEGG" id="tsn:W908_03265"/>
<keyword evidence="3" id="KW-1185">Reference proteome</keyword>
<evidence type="ECO:0000256" key="1">
    <source>
        <dbReference type="SAM" id="SignalP"/>
    </source>
</evidence>
<dbReference type="RefSeq" id="WP_053819906.1">
    <property type="nucleotide sequence ID" value="NZ_CP006911.1"/>
</dbReference>
<feature type="signal peptide" evidence="1">
    <location>
        <begin position="1"/>
        <end position="23"/>
    </location>
</feature>
<proteinExistence type="predicted"/>
<accession>A0A0M4LGW0</accession>